<name>A0ABR1K719_9AGAR</name>
<dbReference type="PROSITE" id="PS51782">
    <property type="entry name" value="LYSM"/>
    <property type="match status" value="1"/>
</dbReference>
<dbReference type="InterPro" id="IPR036779">
    <property type="entry name" value="LysM_dom_sf"/>
</dbReference>
<dbReference type="SUPFAM" id="SSF54106">
    <property type="entry name" value="LysM domain"/>
    <property type="match status" value="1"/>
</dbReference>
<evidence type="ECO:0000313" key="4">
    <source>
        <dbReference type="Proteomes" id="UP001498398"/>
    </source>
</evidence>
<gene>
    <name evidence="3" type="ORF">VKT23_001317</name>
</gene>
<organism evidence="3 4">
    <name type="scientific">Marasmiellus scandens</name>
    <dbReference type="NCBI Taxonomy" id="2682957"/>
    <lineage>
        <taxon>Eukaryota</taxon>
        <taxon>Fungi</taxon>
        <taxon>Dikarya</taxon>
        <taxon>Basidiomycota</taxon>
        <taxon>Agaricomycotina</taxon>
        <taxon>Agaricomycetes</taxon>
        <taxon>Agaricomycetidae</taxon>
        <taxon>Agaricales</taxon>
        <taxon>Marasmiineae</taxon>
        <taxon>Omphalotaceae</taxon>
        <taxon>Marasmiellus</taxon>
    </lineage>
</organism>
<evidence type="ECO:0000313" key="3">
    <source>
        <dbReference type="EMBL" id="KAK7473219.1"/>
    </source>
</evidence>
<evidence type="ECO:0000256" key="1">
    <source>
        <dbReference type="SAM" id="MobiDB-lite"/>
    </source>
</evidence>
<dbReference type="SMART" id="SM00257">
    <property type="entry name" value="LysM"/>
    <property type="match status" value="1"/>
</dbReference>
<dbReference type="InterPro" id="IPR018392">
    <property type="entry name" value="LysM"/>
</dbReference>
<feature type="domain" description="LysM" evidence="2">
    <location>
        <begin position="123"/>
        <end position="167"/>
    </location>
</feature>
<feature type="compositionally biased region" description="Low complexity" evidence="1">
    <location>
        <begin position="218"/>
        <end position="232"/>
    </location>
</feature>
<feature type="region of interest" description="Disordered" evidence="1">
    <location>
        <begin position="388"/>
        <end position="454"/>
    </location>
</feature>
<comment type="caution">
    <text evidence="3">The sequence shown here is derived from an EMBL/GenBank/DDBJ whole genome shotgun (WGS) entry which is preliminary data.</text>
</comment>
<dbReference type="PANTHER" id="PTHR20932:SF8">
    <property type="entry name" value="LD22649P"/>
    <property type="match status" value="1"/>
</dbReference>
<dbReference type="Gene3D" id="3.10.350.10">
    <property type="entry name" value="LysM domain"/>
    <property type="match status" value="1"/>
</dbReference>
<protein>
    <recommendedName>
        <fullName evidence="2">LysM domain-containing protein</fullName>
    </recommendedName>
</protein>
<feature type="compositionally biased region" description="Basic and acidic residues" evidence="1">
    <location>
        <begin position="425"/>
        <end position="442"/>
    </location>
</feature>
<feature type="region of interest" description="Disordered" evidence="1">
    <location>
        <begin position="218"/>
        <end position="237"/>
    </location>
</feature>
<sequence length="454" mass="48824">MVDNVDDPSFNPFASPGSPSSSRRRYSVSEGTSLGLNTTAGRSLVDFRVPRLDSQAENNTENVGYNHPLRSAGLAADFEDVGVTRPHLTRAVDTGVLVDLESEGGDGSTQDELESSAEEEVVIVHEVAKTDSLAGVALKYGITLSDLRRANHLWSSDSIHLRKTLFIPLDKATTANGPQSALTSGRSDTINALPTMSTIRRVPASQLSFFPPSTLSIREPSIGSSSSPPVKSQHTRYATTPNSSLNAILHALPIAASTRDTIMARLSFDSTSSSNSDREWTWQRNGSGDDEGHELDHVAFHPGHKPRSMSEDGLSSQVFEASDTPIHNDMHAPNMSSSTANGWDRATWGFRSKLAMKDLGRDERGANSLYTGISDTSPVPLSVRTVQMEPSPVMQVPPRRSADRPGEGSRSLSTRGESIFTIRAESGRGSKGKDKIRPKLIDVDFGSSAEGPNG</sequence>
<keyword evidence="4" id="KW-1185">Reference proteome</keyword>
<feature type="region of interest" description="Disordered" evidence="1">
    <location>
        <begin position="269"/>
        <end position="292"/>
    </location>
</feature>
<reference evidence="3 4" key="1">
    <citation type="submission" date="2024-01" db="EMBL/GenBank/DDBJ databases">
        <title>A draft genome for the cacao thread blight pathogen Marasmiellus scandens.</title>
        <authorList>
            <person name="Baruah I.K."/>
            <person name="Leung J."/>
            <person name="Bukari Y."/>
            <person name="Amoako-Attah I."/>
            <person name="Meinhardt L.W."/>
            <person name="Bailey B.A."/>
            <person name="Cohen S.P."/>
        </authorList>
    </citation>
    <scope>NUCLEOTIDE SEQUENCE [LARGE SCALE GENOMIC DNA]</scope>
    <source>
        <strain evidence="3 4">GH-19</strain>
    </source>
</reference>
<dbReference type="InterPro" id="IPR045030">
    <property type="entry name" value="LYSM1-4"/>
</dbReference>
<proteinExistence type="predicted"/>
<feature type="region of interest" description="Disordered" evidence="1">
    <location>
        <begin position="1"/>
        <end position="35"/>
    </location>
</feature>
<feature type="compositionally biased region" description="Low complexity" evidence="1">
    <location>
        <begin position="8"/>
        <end position="21"/>
    </location>
</feature>
<dbReference type="Proteomes" id="UP001498398">
    <property type="component" value="Unassembled WGS sequence"/>
</dbReference>
<evidence type="ECO:0000259" key="2">
    <source>
        <dbReference type="PROSITE" id="PS51782"/>
    </source>
</evidence>
<dbReference type="PANTHER" id="PTHR20932">
    <property type="entry name" value="LYSM AND PUTATIVE PEPTIDOGLYCAN-BINDING DOMAIN-CONTAINING PROTEIN"/>
    <property type="match status" value="1"/>
</dbReference>
<dbReference type="Pfam" id="PF01476">
    <property type="entry name" value="LysM"/>
    <property type="match status" value="1"/>
</dbReference>
<dbReference type="CDD" id="cd00118">
    <property type="entry name" value="LysM"/>
    <property type="match status" value="1"/>
</dbReference>
<accession>A0ABR1K719</accession>
<dbReference type="EMBL" id="JBANRG010000001">
    <property type="protein sequence ID" value="KAK7473219.1"/>
    <property type="molecule type" value="Genomic_DNA"/>
</dbReference>